<dbReference type="PANTHER" id="PTHR13256:SF16">
    <property type="entry name" value="ALPHA_BETA-TUBULIN-N-ACETYLTRANSFERASE 9"/>
    <property type="match status" value="1"/>
</dbReference>
<comment type="similarity">
    <text evidence="1">Belongs to the acetyltransferase family. GNAT subfamily.</text>
</comment>
<dbReference type="InterPro" id="IPR016181">
    <property type="entry name" value="Acyl_CoA_acyltransferase"/>
</dbReference>
<organism evidence="6 7">
    <name type="scientific">Pseudo-nitzschia multistriata</name>
    <dbReference type="NCBI Taxonomy" id="183589"/>
    <lineage>
        <taxon>Eukaryota</taxon>
        <taxon>Sar</taxon>
        <taxon>Stramenopiles</taxon>
        <taxon>Ochrophyta</taxon>
        <taxon>Bacillariophyta</taxon>
        <taxon>Bacillariophyceae</taxon>
        <taxon>Bacillariophycidae</taxon>
        <taxon>Bacillariales</taxon>
        <taxon>Bacillariaceae</taxon>
        <taxon>Pseudo-nitzschia</taxon>
    </lineage>
</organism>
<dbReference type="Proteomes" id="UP000291116">
    <property type="component" value="Unassembled WGS sequence"/>
</dbReference>
<feature type="domain" description="N-acetyltransferase" evidence="5">
    <location>
        <begin position="148"/>
        <end position="221"/>
    </location>
</feature>
<dbReference type="InterPro" id="IPR000182">
    <property type="entry name" value="GNAT_dom"/>
</dbReference>
<feature type="region of interest" description="Disordered" evidence="4">
    <location>
        <begin position="119"/>
        <end position="157"/>
    </location>
</feature>
<dbReference type="GO" id="GO:0008080">
    <property type="term" value="F:N-acetyltransferase activity"/>
    <property type="evidence" value="ECO:0007669"/>
    <property type="project" value="InterPro"/>
</dbReference>
<gene>
    <name evidence="6" type="ORF">PSNMU_V1.4_AUG-EV-PASAV3_0052620</name>
</gene>
<protein>
    <recommendedName>
        <fullName evidence="5">N-acetyltransferase domain-containing protein</fullName>
    </recommendedName>
</protein>
<keyword evidence="7" id="KW-1185">Reference proteome</keyword>
<dbReference type="PANTHER" id="PTHR13256">
    <property type="entry name" value="N-ACETYLTRANSFERASE 9"/>
    <property type="match status" value="1"/>
</dbReference>
<reference evidence="6 7" key="1">
    <citation type="submission" date="2019-01" db="EMBL/GenBank/DDBJ databases">
        <authorList>
            <person name="Ferrante I. M."/>
        </authorList>
    </citation>
    <scope>NUCLEOTIDE SEQUENCE [LARGE SCALE GENOMIC DNA]</scope>
    <source>
        <strain evidence="6 7">B856</strain>
    </source>
</reference>
<evidence type="ECO:0000256" key="2">
    <source>
        <dbReference type="ARBA" id="ARBA00022679"/>
    </source>
</evidence>
<proteinExistence type="inferred from homology"/>
<dbReference type="OrthoDB" id="5043642at2759"/>
<dbReference type="Gene3D" id="3.40.630.30">
    <property type="match status" value="1"/>
</dbReference>
<name>A0A448Z8N6_9STRA</name>
<evidence type="ECO:0000256" key="3">
    <source>
        <dbReference type="ARBA" id="ARBA00023315"/>
    </source>
</evidence>
<accession>A0A448Z8N6</accession>
<dbReference type="EMBL" id="CAACVS010000169">
    <property type="protein sequence ID" value="VEU38442.1"/>
    <property type="molecule type" value="Genomic_DNA"/>
</dbReference>
<keyword evidence="2" id="KW-0808">Transferase</keyword>
<dbReference type="InterPro" id="IPR039135">
    <property type="entry name" value="NAT9-like"/>
</dbReference>
<evidence type="ECO:0000259" key="5">
    <source>
        <dbReference type="Pfam" id="PF13302"/>
    </source>
</evidence>
<evidence type="ECO:0000313" key="6">
    <source>
        <dbReference type="EMBL" id="VEU38442.1"/>
    </source>
</evidence>
<evidence type="ECO:0000256" key="1">
    <source>
        <dbReference type="ARBA" id="ARBA00009342"/>
    </source>
</evidence>
<dbReference type="AlphaFoldDB" id="A0A448Z8N6"/>
<dbReference type="CDD" id="cd04301">
    <property type="entry name" value="NAT_SF"/>
    <property type="match status" value="1"/>
</dbReference>
<dbReference type="Pfam" id="PF13302">
    <property type="entry name" value="Acetyltransf_3"/>
    <property type="match status" value="1"/>
</dbReference>
<feature type="compositionally biased region" description="Acidic residues" evidence="4">
    <location>
        <begin position="120"/>
        <end position="137"/>
    </location>
</feature>
<evidence type="ECO:0000256" key="4">
    <source>
        <dbReference type="SAM" id="MobiDB-lite"/>
    </source>
</evidence>
<sequence>MKLNYETCLVGEKVVLVPYRPQHVPVYHEWMKDPALLEATGSEPLSYEEEVEMQKDWRDDDTKCTFIVHVGEECRLANADPAVEPGEAGTPAAGGDAPVSFSVGDNLGAMIGDVNLFLSEMDDGDDDGDGNDGETDEPTGPRAEPAHEGAGGMHEPGRVRLQAEIDIMIARSEYRRRGLGRKATCAMLRYGARELGIQRFFCRINEDNTDSIRLFRAIGFEQCGYAACFRQVELELRGMPRAEMEDHFEKHGGAYKMIPCDAEEE</sequence>
<dbReference type="SUPFAM" id="SSF55729">
    <property type="entry name" value="Acyl-CoA N-acyltransferases (Nat)"/>
    <property type="match status" value="1"/>
</dbReference>
<evidence type="ECO:0000313" key="7">
    <source>
        <dbReference type="Proteomes" id="UP000291116"/>
    </source>
</evidence>
<keyword evidence="3" id="KW-0012">Acyltransferase</keyword>